<dbReference type="Proteomes" id="UP000178533">
    <property type="component" value="Unassembled WGS sequence"/>
</dbReference>
<protein>
    <submittedName>
        <fullName evidence="2">Uncharacterized protein</fullName>
    </submittedName>
</protein>
<evidence type="ECO:0000313" key="3">
    <source>
        <dbReference type="Proteomes" id="UP000178533"/>
    </source>
</evidence>
<proteinExistence type="inferred from homology"/>
<evidence type="ECO:0000256" key="1">
    <source>
        <dbReference type="ARBA" id="ARBA00009589"/>
    </source>
</evidence>
<dbReference type="STRING" id="1802481.A2W13_03025"/>
<organism evidence="2 3">
    <name type="scientific">Candidatus Woesebacteria bacterium RBG_16_36_11</name>
    <dbReference type="NCBI Taxonomy" id="1802481"/>
    <lineage>
        <taxon>Bacteria</taxon>
        <taxon>Candidatus Woeseibacteriota</taxon>
    </lineage>
</organism>
<dbReference type="SUPFAM" id="SSF56784">
    <property type="entry name" value="HAD-like"/>
    <property type="match status" value="1"/>
</dbReference>
<sequence>MSYRLERLIGNPETPQNPEIFFKILKPFRDFDNVTSATKEIVTREFNKMFRTNYLPVDILQWHSIKNWAIDKGMNERNAEELELKLWYNPDFLFQAKPLPGTLELSHWLYERHIGFPIITSRMDRVDTSRGIFKNVKEATFAWIKQHEPWVPEKDIFIQENKEMPGNIFKAFMLRKFNCGIYFEDNVEHAKTVLDYTNAIVVLVSNSRVLDGLGYGNLVRISINDGNLPNLVPIYDWVKSSKS</sequence>
<dbReference type="GO" id="GO:0008253">
    <property type="term" value="F:5'-nucleotidase activity"/>
    <property type="evidence" value="ECO:0007669"/>
    <property type="project" value="InterPro"/>
</dbReference>
<dbReference type="GO" id="GO:0009264">
    <property type="term" value="P:deoxyribonucleotide catabolic process"/>
    <property type="evidence" value="ECO:0007669"/>
    <property type="project" value="InterPro"/>
</dbReference>
<comment type="similarity">
    <text evidence="1">Belongs to the 5'(3')-deoxyribonucleotidase family.</text>
</comment>
<comment type="caution">
    <text evidence="2">The sequence shown here is derived from an EMBL/GenBank/DDBJ whole genome shotgun (WGS) entry which is preliminary data.</text>
</comment>
<dbReference type="InterPro" id="IPR010708">
    <property type="entry name" value="5'(3')-deoxyribonucleotidase"/>
</dbReference>
<accession>A0A1F7XC98</accession>
<dbReference type="EMBL" id="MGFT01000008">
    <property type="protein sequence ID" value="OGM11945.1"/>
    <property type="molecule type" value="Genomic_DNA"/>
</dbReference>
<dbReference type="AlphaFoldDB" id="A0A1F7XC98"/>
<evidence type="ECO:0000313" key="2">
    <source>
        <dbReference type="EMBL" id="OGM11945.1"/>
    </source>
</evidence>
<dbReference type="Gene3D" id="3.40.50.1000">
    <property type="entry name" value="HAD superfamily/HAD-like"/>
    <property type="match status" value="1"/>
</dbReference>
<gene>
    <name evidence="2" type="ORF">A2W13_03025</name>
</gene>
<dbReference type="InterPro" id="IPR036412">
    <property type="entry name" value="HAD-like_sf"/>
</dbReference>
<dbReference type="InterPro" id="IPR023214">
    <property type="entry name" value="HAD_sf"/>
</dbReference>
<dbReference type="Pfam" id="PF06941">
    <property type="entry name" value="NT5C"/>
    <property type="match status" value="1"/>
</dbReference>
<name>A0A1F7XC98_9BACT</name>
<reference evidence="2 3" key="1">
    <citation type="journal article" date="2016" name="Nat. Commun.">
        <title>Thousands of microbial genomes shed light on interconnected biogeochemical processes in an aquifer system.</title>
        <authorList>
            <person name="Anantharaman K."/>
            <person name="Brown C.T."/>
            <person name="Hug L.A."/>
            <person name="Sharon I."/>
            <person name="Castelle C.J."/>
            <person name="Probst A.J."/>
            <person name="Thomas B.C."/>
            <person name="Singh A."/>
            <person name="Wilkins M.J."/>
            <person name="Karaoz U."/>
            <person name="Brodie E.L."/>
            <person name="Williams K.H."/>
            <person name="Hubbard S.S."/>
            <person name="Banfield J.F."/>
        </authorList>
    </citation>
    <scope>NUCLEOTIDE SEQUENCE [LARGE SCALE GENOMIC DNA]</scope>
</reference>